<evidence type="ECO:0000259" key="1">
    <source>
        <dbReference type="PROSITE" id="PS51406"/>
    </source>
</evidence>
<dbReference type="PROSITE" id="PS51406">
    <property type="entry name" value="FIBRINOGEN_C_2"/>
    <property type="match status" value="1"/>
</dbReference>
<sequence>MTRTITKEDFAISFEALQAKLDSRLDRMEEQLRKLRGLDPFKVPCATSPPGWTVIQRRFDGSENFNRTWDEYKNGFGDVSGEFFIGLEKLHRMAETRPLELYIKLGTVNGTTTYAQYDDFKIGSEKEYYKLKNIGKYS</sequence>
<dbReference type="PANTHER" id="PTHR19143">
    <property type="entry name" value="FIBRINOGEN/TENASCIN/ANGIOPOEITIN"/>
    <property type="match status" value="1"/>
</dbReference>
<proteinExistence type="predicted"/>
<dbReference type="AlphaFoldDB" id="A0A6P4EMW1"/>
<dbReference type="PANTHER" id="PTHR19143:SF327">
    <property type="entry name" value="FI21813P1-RELATED"/>
    <property type="match status" value="1"/>
</dbReference>
<dbReference type="Gene3D" id="3.90.215.10">
    <property type="entry name" value="Gamma Fibrinogen, chain A, domain 1"/>
    <property type="match status" value="1"/>
</dbReference>
<feature type="non-terminal residue" evidence="2">
    <location>
        <position position="138"/>
    </location>
</feature>
<dbReference type="InterPro" id="IPR002181">
    <property type="entry name" value="Fibrinogen_a/b/g_C_dom"/>
</dbReference>
<feature type="domain" description="Fibrinogen C-terminal" evidence="1">
    <location>
        <begin position="20"/>
        <end position="138"/>
    </location>
</feature>
<evidence type="ECO:0000313" key="2">
    <source>
        <dbReference type="RefSeq" id="XP_016979555.1"/>
    </source>
</evidence>
<dbReference type="RefSeq" id="XP_016979555.1">
    <property type="nucleotide sequence ID" value="XM_017124066.1"/>
</dbReference>
<dbReference type="InterPro" id="IPR036056">
    <property type="entry name" value="Fibrinogen-like_C"/>
</dbReference>
<dbReference type="GO" id="GO:0005615">
    <property type="term" value="C:extracellular space"/>
    <property type="evidence" value="ECO:0007669"/>
    <property type="project" value="TreeGrafter"/>
</dbReference>
<dbReference type="SUPFAM" id="SSF56496">
    <property type="entry name" value="Fibrinogen C-terminal domain-like"/>
    <property type="match status" value="1"/>
</dbReference>
<dbReference type="Pfam" id="PF00147">
    <property type="entry name" value="Fibrinogen_C"/>
    <property type="match status" value="1"/>
</dbReference>
<dbReference type="InterPro" id="IPR050373">
    <property type="entry name" value="Fibrinogen_C-term_domain"/>
</dbReference>
<dbReference type="InterPro" id="IPR014716">
    <property type="entry name" value="Fibrinogen_a/b/g_C_1"/>
</dbReference>
<organism evidence="2">
    <name type="scientific">Drosophila rhopaloa</name>
    <name type="common">Fruit fly</name>
    <dbReference type="NCBI Taxonomy" id="1041015"/>
    <lineage>
        <taxon>Eukaryota</taxon>
        <taxon>Metazoa</taxon>
        <taxon>Ecdysozoa</taxon>
        <taxon>Arthropoda</taxon>
        <taxon>Hexapoda</taxon>
        <taxon>Insecta</taxon>
        <taxon>Pterygota</taxon>
        <taxon>Neoptera</taxon>
        <taxon>Endopterygota</taxon>
        <taxon>Diptera</taxon>
        <taxon>Brachycera</taxon>
        <taxon>Muscomorpha</taxon>
        <taxon>Ephydroidea</taxon>
        <taxon>Drosophilidae</taxon>
        <taxon>Drosophila</taxon>
        <taxon>Sophophora</taxon>
    </lineage>
</organism>
<protein>
    <submittedName>
        <fullName evidence="2">Fibrinogen-like protein 1</fullName>
    </submittedName>
</protein>
<name>A0A6P4EMW1_DRORH</name>
<reference evidence="2" key="1">
    <citation type="submission" date="2025-08" db="UniProtKB">
        <authorList>
            <consortium name="RefSeq"/>
        </authorList>
    </citation>
    <scope>IDENTIFICATION</scope>
</reference>
<accession>A0A6P4EMW1</accession>
<dbReference type="SMART" id="SM00186">
    <property type="entry name" value="FBG"/>
    <property type="match status" value="1"/>
</dbReference>
<gene>
    <name evidence="2" type="primary">LOC108044906</name>
</gene>